<dbReference type="GO" id="GO:0005576">
    <property type="term" value="C:extracellular region"/>
    <property type="evidence" value="ECO:0007669"/>
    <property type="project" value="TreeGrafter"/>
</dbReference>
<gene>
    <name evidence="4" type="ORF">H7H73_24615</name>
    <name evidence="5" type="ORF">MJO55_23295</name>
</gene>
<dbReference type="InterPro" id="IPR005693">
    <property type="entry name" value="Mce"/>
</dbReference>
<feature type="transmembrane region" description="Helical" evidence="1">
    <location>
        <begin position="12"/>
        <end position="32"/>
    </location>
</feature>
<dbReference type="Proteomes" id="UP001140272">
    <property type="component" value="Unassembled WGS sequence"/>
</dbReference>
<sequence length="401" mass="42932">MSQARDAPPYRILGALLLVVLAVAGTLLFLQFRGDFRQYVELTLVSPRAGLVVEPGAKVTFNDVEIGRVAGIDQMAAGDTPQARLTVQVDPRALAVIPANAVAEIRATTVFGNKYVSLSSPEQPAPQRLSPEDELDVATVTTEFNTLFETVTAIAEQVDPVKLNQTLSATATALNGLGNRFGASLQGGNQILDELNPRMRQLRSDVVALARLADGYSDASEDLWDGLDAAVVTARTLSARSGDIDAALMAAVGFADPATDVITRGAPYLVRGAADLLPTSKLLDDYRGMIFCTTRNYAEVGPEIARVLGGDNGYSLRSAGTIMGAGNPFVYPDNLPRVNARGGPEGRPGCWQKITRDLWPAPYLVMDTGFNLAPYNHMELGQPAFVEYVWGRQVGEPTINP</sequence>
<evidence type="ECO:0000259" key="3">
    <source>
        <dbReference type="Pfam" id="PF11887"/>
    </source>
</evidence>
<keyword evidence="1" id="KW-1133">Transmembrane helix</keyword>
<organism evidence="4 7">
    <name type="scientific">Mycolicibacterium rufum</name>
    <dbReference type="NCBI Taxonomy" id="318424"/>
    <lineage>
        <taxon>Bacteria</taxon>
        <taxon>Bacillati</taxon>
        <taxon>Actinomycetota</taxon>
        <taxon>Actinomycetes</taxon>
        <taxon>Mycobacteriales</taxon>
        <taxon>Mycobacteriaceae</taxon>
        <taxon>Mycolicibacterium</taxon>
    </lineage>
</organism>
<evidence type="ECO:0000313" key="7">
    <source>
        <dbReference type="Proteomes" id="UP001140272"/>
    </source>
</evidence>
<dbReference type="AlphaFoldDB" id="A0A9X3BS67"/>
<dbReference type="PANTHER" id="PTHR33371">
    <property type="entry name" value="INTERMEMBRANE PHOSPHOLIPID TRANSPORT SYSTEM BINDING PROTEIN MLAD-RELATED"/>
    <property type="match status" value="1"/>
</dbReference>
<dbReference type="InterPro" id="IPR024516">
    <property type="entry name" value="Mce_C"/>
</dbReference>
<accession>A0A9X3BS67</accession>
<dbReference type="NCBIfam" id="TIGR00996">
    <property type="entry name" value="Mtu_fam_mce"/>
    <property type="match status" value="1"/>
</dbReference>
<reference evidence="4" key="2">
    <citation type="journal article" date="2022" name="BMC Genomics">
        <title>Comparative genome analysis of mycobacteria focusing on tRNA and non-coding RNA.</title>
        <authorList>
            <person name="Behra P.R.K."/>
            <person name="Pettersson B.M.F."/>
            <person name="Ramesh M."/>
            <person name="Das S."/>
            <person name="Dasgupta S."/>
            <person name="Kirsebom L.A."/>
        </authorList>
    </citation>
    <scope>NUCLEOTIDE SEQUENCE</scope>
    <source>
        <strain evidence="4">DSM 45406</strain>
    </source>
</reference>
<evidence type="ECO:0000256" key="1">
    <source>
        <dbReference type="SAM" id="Phobius"/>
    </source>
</evidence>
<name>A0A9X3BS67_9MYCO</name>
<dbReference type="InterPro" id="IPR052336">
    <property type="entry name" value="MlaD_Phospholipid_Transporter"/>
</dbReference>
<proteinExistence type="predicted"/>
<feature type="domain" description="Mammalian cell entry C-terminal" evidence="3">
    <location>
        <begin position="126"/>
        <end position="344"/>
    </location>
</feature>
<dbReference type="GO" id="GO:0051701">
    <property type="term" value="P:biological process involved in interaction with host"/>
    <property type="evidence" value="ECO:0007669"/>
    <property type="project" value="TreeGrafter"/>
</dbReference>
<feature type="domain" description="Mce/MlaD" evidence="2">
    <location>
        <begin position="39"/>
        <end position="120"/>
    </location>
</feature>
<dbReference type="EMBL" id="CP092427">
    <property type="protein sequence ID" value="ULP36114.1"/>
    <property type="molecule type" value="Genomic_DNA"/>
</dbReference>
<reference evidence="4" key="1">
    <citation type="submission" date="2020-07" db="EMBL/GenBank/DDBJ databases">
        <authorList>
            <person name="Pettersson B.M.F."/>
            <person name="Behra P.R.K."/>
            <person name="Ramesh M."/>
            <person name="Das S."/>
            <person name="Dasgupta S."/>
            <person name="Kirsebom L.A."/>
        </authorList>
    </citation>
    <scope>NUCLEOTIDE SEQUENCE</scope>
    <source>
        <strain evidence="4">DSM 45406</strain>
    </source>
</reference>
<evidence type="ECO:0000259" key="2">
    <source>
        <dbReference type="Pfam" id="PF02470"/>
    </source>
</evidence>
<keyword evidence="1" id="KW-0812">Transmembrane</keyword>
<dbReference type="EMBL" id="JACKRN010000799">
    <property type="protein sequence ID" value="MCV7073045.1"/>
    <property type="molecule type" value="Genomic_DNA"/>
</dbReference>
<evidence type="ECO:0000313" key="5">
    <source>
        <dbReference type="EMBL" id="ULP36114.1"/>
    </source>
</evidence>
<dbReference type="InterPro" id="IPR003399">
    <property type="entry name" value="Mce/MlaD"/>
</dbReference>
<protein>
    <submittedName>
        <fullName evidence="4">MCE family protein</fullName>
    </submittedName>
</protein>
<dbReference type="Pfam" id="PF11887">
    <property type="entry name" value="Mce4_CUP1"/>
    <property type="match status" value="1"/>
</dbReference>
<keyword evidence="6" id="KW-1185">Reference proteome</keyword>
<dbReference type="Pfam" id="PF02470">
    <property type="entry name" value="MlaD"/>
    <property type="match status" value="1"/>
</dbReference>
<dbReference type="Proteomes" id="UP001055159">
    <property type="component" value="Chromosome"/>
</dbReference>
<evidence type="ECO:0000313" key="4">
    <source>
        <dbReference type="EMBL" id="MCV7073045.1"/>
    </source>
</evidence>
<keyword evidence="1" id="KW-0472">Membrane</keyword>
<dbReference type="PANTHER" id="PTHR33371:SF19">
    <property type="entry name" value="MCE-FAMILY PROTEIN MCE4A"/>
    <property type="match status" value="1"/>
</dbReference>
<evidence type="ECO:0000313" key="6">
    <source>
        <dbReference type="Proteomes" id="UP001055159"/>
    </source>
</evidence>
<dbReference type="RefSeq" id="WP_043412603.1">
    <property type="nucleotide sequence ID" value="NZ_CP092427.2"/>
</dbReference>
<reference evidence="5" key="3">
    <citation type="submission" date="2022-08" db="EMBL/GenBank/DDBJ databases">
        <title>Whole genome sequencing of non-tuberculosis mycobacteria type-strains.</title>
        <authorList>
            <person name="Igarashi Y."/>
            <person name="Osugi A."/>
            <person name="Mitarai S."/>
        </authorList>
    </citation>
    <scope>NUCLEOTIDE SEQUENCE</scope>
    <source>
        <strain evidence="5">JCM 16372</strain>
    </source>
</reference>